<dbReference type="AlphaFoldDB" id="A0A074JYL7"/>
<dbReference type="Gene3D" id="3.90.1200.10">
    <property type="match status" value="1"/>
</dbReference>
<dbReference type="GO" id="GO:0009088">
    <property type="term" value="P:threonine biosynthetic process"/>
    <property type="evidence" value="ECO:0007669"/>
    <property type="project" value="TreeGrafter"/>
</dbReference>
<dbReference type="PANTHER" id="PTHR21064">
    <property type="entry name" value="AMINOGLYCOSIDE PHOSPHOTRANSFERASE DOMAIN-CONTAINING PROTEIN-RELATED"/>
    <property type="match status" value="1"/>
</dbReference>
<dbReference type="OrthoDB" id="241498at2"/>
<reference evidence="3 4" key="1">
    <citation type="submission" date="2013-07" db="EMBL/GenBank/DDBJ databases">
        <title>Thioclava pacifica DSM 10166 Genome Sequencing.</title>
        <authorList>
            <person name="Lai Q."/>
            <person name="Shao Z."/>
        </authorList>
    </citation>
    <scope>NUCLEOTIDE SEQUENCE [LARGE SCALE GENOMIC DNA]</scope>
    <source>
        <strain evidence="3 4">DSM 10166</strain>
    </source>
</reference>
<comment type="caution">
    <text evidence="3">The sequence shown here is derived from an EMBL/GenBank/DDBJ whole genome shotgun (WGS) entry which is preliminary data.</text>
</comment>
<dbReference type="SUPFAM" id="SSF56112">
    <property type="entry name" value="Protein kinase-like (PK-like)"/>
    <property type="match status" value="1"/>
</dbReference>
<dbReference type="Proteomes" id="UP000027432">
    <property type="component" value="Unassembled WGS sequence"/>
</dbReference>
<evidence type="ECO:0000256" key="1">
    <source>
        <dbReference type="ARBA" id="ARBA00038240"/>
    </source>
</evidence>
<dbReference type="InterPro" id="IPR050249">
    <property type="entry name" value="Pseudomonas-type_ThrB"/>
</dbReference>
<dbReference type="InterPro" id="IPR011009">
    <property type="entry name" value="Kinase-like_dom_sf"/>
</dbReference>
<proteinExistence type="inferred from homology"/>
<dbReference type="Gene3D" id="3.30.200.20">
    <property type="entry name" value="Phosphorylase Kinase, domain 1"/>
    <property type="match status" value="1"/>
</dbReference>
<accession>A0A074JYL7</accession>
<evidence type="ECO:0000313" key="3">
    <source>
        <dbReference type="EMBL" id="KEO54447.1"/>
    </source>
</evidence>
<gene>
    <name evidence="3" type="ORF">TP2_05835</name>
</gene>
<evidence type="ECO:0000313" key="4">
    <source>
        <dbReference type="Proteomes" id="UP000027432"/>
    </source>
</evidence>
<dbReference type="InterPro" id="IPR002575">
    <property type="entry name" value="Aminoglycoside_PTrfase"/>
</dbReference>
<dbReference type="Pfam" id="PF01636">
    <property type="entry name" value="APH"/>
    <property type="match status" value="1"/>
</dbReference>
<evidence type="ECO:0000259" key="2">
    <source>
        <dbReference type="Pfam" id="PF01636"/>
    </source>
</evidence>
<sequence>MSSDKIAQAMAETALYSWGQAAEPPRLVKNRENIVFEARLKDGRRVALRLHRPGYQGRQGIEAELRWCEALAEQGLPVPRPVRALNGELTGQVRNRVTSCVEWLEGVPIGAGDLPLGPDAAQVRREAEALGALIAQFHTACDAAPPDDFTRHAWDLEGLLGEQALWGRFWEHPQLTTDEAATLIEARDLARARLALAGDIGPIHADILRENVLSGPAGLALIDFDDCGPGYRLYDLATALVQGWGDPLWAAQAEGLVAGYRGARAFPPEQEALLPLFIALRAFASAGWIVTRATPSDPRQRLYLERALDLARHLIDDTPPWETGR</sequence>
<protein>
    <recommendedName>
        <fullName evidence="2">Aminoglycoside phosphotransferase domain-containing protein</fullName>
    </recommendedName>
</protein>
<dbReference type="PANTHER" id="PTHR21064:SF6">
    <property type="entry name" value="AMINOGLYCOSIDE PHOSPHOTRANSFERASE DOMAIN-CONTAINING PROTEIN"/>
    <property type="match status" value="1"/>
</dbReference>
<dbReference type="eggNOG" id="COG2334">
    <property type="taxonomic scope" value="Bacteria"/>
</dbReference>
<keyword evidence="4" id="KW-1185">Reference proteome</keyword>
<organism evidence="3 4">
    <name type="scientific">Thioclava pacifica DSM 10166</name>
    <dbReference type="NCBI Taxonomy" id="1353537"/>
    <lineage>
        <taxon>Bacteria</taxon>
        <taxon>Pseudomonadati</taxon>
        <taxon>Pseudomonadota</taxon>
        <taxon>Alphaproteobacteria</taxon>
        <taxon>Rhodobacterales</taxon>
        <taxon>Paracoccaceae</taxon>
        <taxon>Thioclava</taxon>
    </lineage>
</organism>
<dbReference type="EMBL" id="AUND01000012">
    <property type="protein sequence ID" value="KEO54447.1"/>
    <property type="molecule type" value="Genomic_DNA"/>
</dbReference>
<dbReference type="GO" id="GO:0004413">
    <property type="term" value="F:homoserine kinase activity"/>
    <property type="evidence" value="ECO:0007669"/>
    <property type="project" value="TreeGrafter"/>
</dbReference>
<name>A0A074JYL7_9RHOB</name>
<dbReference type="STRING" id="1353537.TP2_05835"/>
<comment type="similarity">
    <text evidence="1">Belongs to the pseudomonas-type ThrB family.</text>
</comment>
<dbReference type="RefSeq" id="WP_038075745.1">
    <property type="nucleotide sequence ID" value="NZ_AUND01000012.1"/>
</dbReference>
<feature type="domain" description="Aminoglycoside phosphotransferase" evidence="2">
    <location>
        <begin position="31"/>
        <end position="264"/>
    </location>
</feature>